<dbReference type="PANTHER" id="PTHR46825:SF15">
    <property type="entry name" value="BETA-LACTAMASE-RELATED DOMAIN-CONTAINING PROTEIN"/>
    <property type="match status" value="1"/>
</dbReference>
<feature type="non-terminal residue" evidence="3">
    <location>
        <position position="1"/>
    </location>
</feature>
<keyword evidence="1" id="KW-0472">Membrane</keyword>
<evidence type="ECO:0000256" key="1">
    <source>
        <dbReference type="SAM" id="Phobius"/>
    </source>
</evidence>
<dbReference type="AlphaFoldDB" id="A0A0B7AWX5"/>
<dbReference type="InterPro" id="IPR050491">
    <property type="entry name" value="AmpC-like"/>
</dbReference>
<gene>
    <name evidence="3" type="primary">ORF143262</name>
</gene>
<dbReference type="Pfam" id="PF00144">
    <property type="entry name" value="Beta-lactamase"/>
    <property type="match status" value="1"/>
</dbReference>
<dbReference type="InterPro" id="IPR001466">
    <property type="entry name" value="Beta-lactam-related"/>
</dbReference>
<reference evidence="3" key="1">
    <citation type="submission" date="2014-12" db="EMBL/GenBank/DDBJ databases">
        <title>Insight into the proteome of Arion vulgaris.</title>
        <authorList>
            <person name="Aradska J."/>
            <person name="Bulat T."/>
            <person name="Smidak R."/>
            <person name="Sarate P."/>
            <person name="Gangsoo J."/>
            <person name="Sialana F."/>
            <person name="Bilban M."/>
            <person name="Lubec G."/>
        </authorList>
    </citation>
    <scope>NUCLEOTIDE SEQUENCE</scope>
    <source>
        <tissue evidence="3">Skin</tissue>
    </source>
</reference>
<accession>A0A0B7AWX5</accession>
<evidence type="ECO:0000259" key="2">
    <source>
        <dbReference type="Pfam" id="PF00144"/>
    </source>
</evidence>
<keyword evidence="1" id="KW-0812">Transmembrane</keyword>
<dbReference type="Gene3D" id="3.40.710.10">
    <property type="entry name" value="DD-peptidase/beta-lactamase superfamily"/>
    <property type="match status" value="1"/>
</dbReference>
<name>A0A0B7AWX5_9EUPU</name>
<evidence type="ECO:0000313" key="3">
    <source>
        <dbReference type="EMBL" id="CEK84551.1"/>
    </source>
</evidence>
<keyword evidence="1" id="KW-1133">Transmembrane helix</keyword>
<sequence>QNSRRASHTVLVSTQWCHSAAFLSQSIRFVALVWESFIIMRLLIAFVGAITVVVSSVSFNETEISEEIESAFQCHNNPGLAVSVVKDGKILLSRGFGVIDLINKTPVTSSTLFGIASLSKSFAATLLVKLLHENTNLTVDSRIRELLGDQFQMPDSFRTYETTFADAMSHRTGIPPNNYIRYDTRLTRETLIKRLHLLQSPKQFRVKYYYSNIIYGLVTWLAEVIGGESWENLVTNNLFKPLEMNSSTFASVVDFDRPDVAVGYEKRNGTYTKVSPEFSKRWSQLAGSGSLISNADDMTKWMNFHLYKGQNLKGQQIMSPEILAEVHKSRFVVPISSDKEIRVPTFPITSSGEIYAHGFVRGFYRGYEHMSHSGSTQGYRAYISLLPQQKIGVFMALTGEDNRFIYRLPQIMYLLDRALGIEPWLNVTSICTYPEPWTAKPGPSSSPVFDANTTFQYAFQQYEGTYYNNAYGHLQVSYNDTLSTLTLMYGWGKWQLLRLALQIENGMERFYGEAMEITQLNINLVDFITKVQDGNIIITKVKLTSSDIETPPIFDKVDINVNSKNDATNNHIHVYIMSVLLILLFVNL</sequence>
<dbReference type="EMBL" id="HACG01037686">
    <property type="protein sequence ID" value="CEK84551.1"/>
    <property type="molecule type" value="Transcribed_RNA"/>
</dbReference>
<proteinExistence type="predicted"/>
<dbReference type="InterPro" id="IPR012338">
    <property type="entry name" value="Beta-lactam/transpept-like"/>
</dbReference>
<dbReference type="PANTHER" id="PTHR46825">
    <property type="entry name" value="D-ALANYL-D-ALANINE-CARBOXYPEPTIDASE/ENDOPEPTIDASE AMPH"/>
    <property type="match status" value="1"/>
</dbReference>
<feature type="domain" description="Beta-lactamase-related" evidence="2">
    <location>
        <begin position="75"/>
        <end position="402"/>
    </location>
</feature>
<protein>
    <recommendedName>
        <fullName evidence="2">Beta-lactamase-related domain-containing protein</fullName>
    </recommendedName>
</protein>
<feature type="transmembrane region" description="Helical" evidence="1">
    <location>
        <begin position="38"/>
        <end position="59"/>
    </location>
</feature>
<dbReference type="SUPFAM" id="SSF56601">
    <property type="entry name" value="beta-lactamase/transpeptidase-like"/>
    <property type="match status" value="1"/>
</dbReference>
<organism evidence="3">
    <name type="scientific">Arion vulgaris</name>
    <dbReference type="NCBI Taxonomy" id="1028688"/>
    <lineage>
        <taxon>Eukaryota</taxon>
        <taxon>Metazoa</taxon>
        <taxon>Spiralia</taxon>
        <taxon>Lophotrochozoa</taxon>
        <taxon>Mollusca</taxon>
        <taxon>Gastropoda</taxon>
        <taxon>Heterobranchia</taxon>
        <taxon>Euthyneura</taxon>
        <taxon>Panpulmonata</taxon>
        <taxon>Eupulmonata</taxon>
        <taxon>Stylommatophora</taxon>
        <taxon>Helicina</taxon>
        <taxon>Arionoidea</taxon>
        <taxon>Arionidae</taxon>
        <taxon>Arion</taxon>
    </lineage>
</organism>